<dbReference type="GeneID" id="69041674"/>
<sequence length="105" mass="11678">MPDGDREKTRLAPRIWEGVTRSLGVYPGKKIMKSTWRSARLNYNEGVEVGFGNLGSVYKYIARQRNNVKVFLGREGGGELSDSQVPLGSSIWTVLIRQKPPAAVD</sequence>
<proteinExistence type="predicted"/>
<dbReference type="Proteomes" id="UP000001631">
    <property type="component" value="Unassembled WGS sequence"/>
</dbReference>
<protein>
    <submittedName>
        <fullName evidence="1">Uncharacterized protein</fullName>
    </submittedName>
</protein>
<reference evidence="1" key="1">
    <citation type="submission" date="2009-02" db="EMBL/GenBank/DDBJ databases">
        <title>The Genome Sequence of Ajellomyces capsulatus strain G186AR.</title>
        <authorList>
            <consortium name="The Broad Institute Genome Sequencing Platform"/>
            <person name="Champion M."/>
            <person name="Cuomo C."/>
            <person name="Ma L.-J."/>
            <person name="Henn M.R."/>
            <person name="Sil A."/>
            <person name="Goldman B."/>
            <person name="Young S.K."/>
            <person name="Kodira C.D."/>
            <person name="Zeng Q."/>
            <person name="Koehrsen M."/>
            <person name="Alvarado L."/>
            <person name="Berlin A."/>
            <person name="Borenstein D."/>
            <person name="Chen Z."/>
            <person name="Engels R."/>
            <person name="Freedman E."/>
            <person name="Gellesch M."/>
            <person name="Goldberg J."/>
            <person name="Griggs A."/>
            <person name="Gujja S."/>
            <person name="Heiman D."/>
            <person name="Hepburn T."/>
            <person name="Howarth C."/>
            <person name="Jen D."/>
            <person name="Larson L."/>
            <person name="Lewis B."/>
            <person name="Mehta T."/>
            <person name="Park D."/>
            <person name="Pearson M."/>
            <person name="Roberts A."/>
            <person name="Saif S."/>
            <person name="Shea T."/>
            <person name="Shenoy N."/>
            <person name="Sisk P."/>
            <person name="Stolte C."/>
            <person name="Sykes S."/>
            <person name="Walk T."/>
            <person name="White J."/>
            <person name="Yandava C."/>
            <person name="Klein B."/>
            <person name="McEwen J.G."/>
            <person name="Puccia R."/>
            <person name="Goldman G.H."/>
            <person name="Felipe M.S."/>
            <person name="Nino-Vega G."/>
            <person name="San-Blas G."/>
            <person name="Taylor J."/>
            <person name="Mendoza L."/>
            <person name="Galagan J."/>
            <person name="Nusbaum C."/>
            <person name="Birren B."/>
        </authorList>
    </citation>
    <scope>NUCLEOTIDE SEQUENCE</scope>
    <source>
        <strain evidence="1">G186AR</strain>
    </source>
</reference>
<accession>C0NZS8</accession>
<dbReference type="AlphaFoldDB" id="C0NZS8"/>
<organism evidence="1 2">
    <name type="scientific">Ajellomyces capsulatus (strain G186AR / H82 / ATCC MYA-2454 / RMSCC 2432)</name>
    <name type="common">Darling's disease fungus</name>
    <name type="synonym">Histoplasma capsulatum</name>
    <dbReference type="NCBI Taxonomy" id="447093"/>
    <lineage>
        <taxon>Eukaryota</taxon>
        <taxon>Fungi</taxon>
        <taxon>Dikarya</taxon>
        <taxon>Ascomycota</taxon>
        <taxon>Pezizomycotina</taxon>
        <taxon>Eurotiomycetes</taxon>
        <taxon>Eurotiomycetidae</taxon>
        <taxon>Onygenales</taxon>
        <taxon>Ajellomycetaceae</taxon>
        <taxon>Histoplasma</taxon>
    </lineage>
</organism>
<keyword evidence="2" id="KW-1185">Reference proteome</keyword>
<dbReference type="InParanoid" id="C0NZS8"/>
<evidence type="ECO:0000313" key="1">
    <source>
        <dbReference type="EMBL" id="EEH03019.1"/>
    </source>
</evidence>
<dbReference type="HOGENOM" id="CLU_2235789_0_0_1"/>
<dbReference type="RefSeq" id="XP_045283500.1">
    <property type="nucleotide sequence ID" value="XM_045435707.1"/>
</dbReference>
<dbReference type="VEuPathDB" id="FungiDB:I7I50_09180"/>
<dbReference type="EMBL" id="GG663379">
    <property type="protein sequence ID" value="EEH03019.1"/>
    <property type="molecule type" value="Genomic_DNA"/>
</dbReference>
<name>C0NZS8_AJECG</name>
<evidence type="ECO:0000313" key="2">
    <source>
        <dbReference type="Proteomes" id="UP000001631"/>
    </source>
</evidence>
<gene>
    <name evidence="1" type="ORF">HCBG_08658</name>
</gene>